<evidence type="ECO:0000313" key="8">
    <source>
        <dbReference type="Proteomes" id="UP001140206"/>
    </source>
</evidence>
<gene>
    <name evidence="7" type="ORF">LUZ62_023089</name>
</gene>
<dbReference type="InterPro" id="IPR027417">
    <property type="entry name" value="P-loop_NTPase"/>
</dbReference>
<dbReference type="AlphaFoldDB" id="A0AAV8GXY4"/>
<dbReference type="PANTHER" id="PTHR10887:SF435">
    <property type="entry name" value="OS02G0684150 PROTEIN"/>
    <property type="match status" value="1"/>
</dbReference>
<dbReference type="InterPro" id="IPR041679">
    <property type="entry name" value="DNA2/NAM7-like_C"/>
</dbReference>
<dbReference type="GO" id="GO:0005694">
    <property type="term" value="C:chromosome"/>
    <property type="evidence" value="ECO:0007669"/>
    <property type="project" value="UniProtKB-ARBA"/>
</dbReference>
<dbReference type="InterPro" id="IPR045055">
    <property type="entry name" value="DNA2/NAM7-like"/>
</dbReference>
<dbReference type="GO" id="GO:0016787">
    <property type="term" value="F:hydrolase activity"/>
    <property type="evidence" value="ECO:0007669"/>
    <property type="project" value="UniProtKB-KW"/>
</dbReference>
<dbReference type="GO" id="GO:0004386">
    <property type="term" value="F:helicase activity"/>
    <property type="evidence" value="ECO:0007669"/>
    <property type="project" value="UniProtKB-KW"/>
</dbReference>
<evidence type="ECO:0000256" key="3">
    <source>
        <dbReference type="ARBA" id="ARBA00022806"/>
    </source>
</evidence>
<dbReference type="FunFam" id="3.40.50.300:FF:000326">
    <property type="entry name" value="P-loop containing nucleoside triphosphate hydrolase"/>
    <property type="match status" value="1"/>
</dbReference>
<keyword evidence="1" id="KW-0547">Nucleotide-binding</keyword>
<dbReference type="CDD" id="cd18808">
    <property type="entry name" value="SF1_C_Upf1"/>
    <property type="match status" value="1"/>
</dbReference>
<keyword evidence="3" id="KW-0347">Helicase</keyword>
<keyword evidence="8" id="KW-1185">Reference proteome</keyword>
<evidence type="ECO:0000313" key="7">
    <source>
        <dbReference type="EMBL" id="KAJ4810523.1"/>
    </source>
</evidence>
<accession>A0AAV8GXY4</accession>
<dbReference type="EMBL" id="JAMFTS010000001">
    <property type="protein sequence ID" value="KAJ4810523.1"/>
    <property type="molecule type" value="Genomic_DNA"/>
</dbReference>
<evidence type="ECO:0000259" key="6">
    <source>
        <dbReference type="Pfam" id="PF13087"/>
    </source>
</evidence>
<dbReference type="Pfam" id="PF13087">
    <property type="entry name" value="AAA_12"/>
    <property type="match status" value="1"/>
</dbReference>
<evidence type="ECO:0000256" key="1">
    <source>
        <dbReference type="ARBA" id="ARBA00022741"/>
    </source>
</evidence>
<sequence>MNDYSIKEFLSFKGKDDKKERRDLADTVFSWTLNDIFNRNLYKNKIQKIPKIFTTFEEYVNYFTIPLMEETRADMCSALEGFSHAPYIEICRLDHAKDHSYKISVSNPVKEKNSRENYEPKEADIVILSKEKPKHISDLSPNGWRYTVAIISKGGKDGAMSDNDAIIRSVMEDDMLSASSVQSVPNKDIVDTFSRWNLNDSQMNAIIDCASATEQLTSSLKLIWGPPGTGKTNTISMLLTLMLIKNCRTVTCAPTNTAVVEVASRLLRLVEDSSDLFQSDIVLFGNRDRMRIDGNLSKIFLEDRVGRLFECFMPHTGIRHCINSMIDIFKNCDRHYEEVMEDNLCRETTQKSREVMDDKCTDVVADDAGKGLISLTEYVKTQFDALAKDLKYFIEIYLDDFPRALISKKALGEMHDTKILLQIMEDLLQHDSSDDRMKIQLKIDVLSPPPITSLASLQDFVTRKSFSFYHLVYARDLFLEKLQLLSGHLSIPDEFNKHGVEELVLQHVHSVLCTASSSFKLHGVDMKHGPLEVLVVDEAAQLKESESLIPLLLPGIKHVVLIGDEYQLPALVKSKISDEADFGRSVFERLSSLGYSKHLLDVQYRMHPTISKFPVSNFYNNRISDGPNVTSLAYEKKYLPGKIYGTYSFIDVEQGKETTDKHGKSLRNPIEAAAVVHIVEKLFKESVNLRQNLVVGVVSPYNAQVKLIQEKLGKTYDLHDRFKVKLRSIDGFQGGEEDIILFSTVRSNSTGSIGFLSNINRTNVALTRAKSFKEVFDNLYNSQTVFHGVATNFSFGKVTGSKTSPPHPPIPPKVKPLVTNVKSRIAPLLPTPPLSILSLNLLHSPSILKKLEKHVPMTFYPASSLLPDKVPGIQEKAISGHSRSACKLSMRCLGCYKFGHDIKTCTLLSPISNFHVQKPCTTLNPVPKGPELPPLELSCAVVNSSQGSKLLLNDHSRSPVQQKIGGASLLRFWEHRISSFLTGDFPILPDIAAISFSIAISKPPLVLSAFNVPLLLKGFNFQRSGLDCQQLLPPLSFAPALSQQLMLEPTPSDQILEDSPTLNDSLIPGFFNDSDQEFPPPGFSLSLWAESQIESPIFVPPLAIQSPSFSEDLTAQLHLTQPKTPVNKSVQKPVPRRSERLREKLSGPYKDVVSKAQKVQYNAEVSSKGKKFNLNSKKSLPDFKKQKGPIYCEQAEAIVNAGGVELSEELLASLVEAGIVSR</sequence>
<evidence type="ECO:0000256" key="2">
    <source>
        <dbReference type="ARBA" id="ARBA00022801"/>
    </source>
</evidence>
<feature type="domain" description="DNA2/NAM7 helicase-like C-terminal" evidence="6">
    <location>
        <begin position="583"/>
        <end position="771"/>
    </location>
</feature>
<dbReference type="InterPro" id="IPR047187">
    <property type="entry name" value="SF1_C_Upf1"/>
</dbReference>
<name>A0AAV8GXY4_9POAL</name>
<keyword evidence="2 7" id="KW-0378">Hydrolase</keyword>
<proteinExistence type="predicted"/>
<dbReference type="GO" id="GO:0005524">
    <property type="term" value="F:ATP binding"/>
    <property type="evidence" value="ECO:0007669"/>
    <property type="project" value="UniProtKB-KW"/>
</dbReference>
<dbReference type="InterPro" id="IPR041677">
    <property type="entry name" value="DNA2/NAM7_AAA_11"/>
</dbReference>
<organism evidence="7 8">
    <name type="scientific">Rhynchospora pubera</name>
    <dbReference type="NCBI Taxonomy" id="906938"/>
    <lineage>
        <taxon>Eukaryota</taxon>
        <taxon>Viridiplantae</taxon>
        <taxon>Streptophyta</taxon>
        <taxon>Embryophyta</taxon>
        <taxon>Tracheophyta</taxon>
        <taxon>Spermatophyta</taxon>
        <taxon>Magnoliopsida</taxon>
        <taxon>Liliopsida</taxon>
        <taxon>Poales</taxon>
        <taxon>Cyperaceae</taxon>
        <taxon>Cyperoideae</taxon>
        <taxon>Rhynchosporeae</taxon>
        <taxon>Rhynchospora</taxon>
    </lineage>
</organism>
<protein>
    <submittedName>
        <fullName evidence="7">P-loop containing nucleoside triphosphate hydrolases superfamily protein</fullName>
    </submittedName>
</protein>
<dbReference type="Pfam" id="PF13086">
    <property type="entry name" value="AAA_11"/>
    <property type="match status" value="2"/>
</dbReference>
<evidence type="ECO:0000256" key="4">
    <source>
        <dbReference type="ARBA" id="ARBA00022840"/>
    </source>
</evidence>
<reference evidence="7" key="1">
    <citation type="submission" date="2022-08" db="EMBL/GenBank/DDBJ databases">
        <authorList>
            <person name="Marques A."/>
        </authorList>
    </citation>
    <scope>NUCLEOTIDE SEQUENCE</scope>
    <source>
        <strain evidence="7">RhyPub2mFocal</strain>
        <tissue evidence="7">Leaves</tissue>
    </source>
</reference>
<dbReference type="PANTHER" id="PTHR10887">
    <property type="entry name" value="DNA2/NAM7 HELICASE FAMILY"/>
    <property type="match status" value="1"/>
</dbReference>
<dbReference type="SUPFAM" id="SSF52540">
    <property type="entry name" value="P-loop containing nucleoside triphosphate hydrolases"/>
    <property type="match status" value="1"/>
</dbReference>
<dbReference type="Gene3D" id="3.40.50.300">
    <property type="entry name" value="P-loop containing nucleotide triphosphate hydrolases"/>
    <property type="match status" value="2"/>
</dbReference>
<keyword evidence="4" id="KW-0067">ATP-binding</keyword>
<dbReference type="Proteomes" id="UP001140206">
    <property type="component" value="Chromosome 1"/>
</dbReference>
<feature type="domain" description="DNA2/NAM7 helicase helicase" evidence="5">
    <location>
        <begin position="499"/>
        <end position="575"/>
    </location>
</feature>
<comment type="caution">
    <text evidence="7">The sequence shown here is derived from an EMBL/GenBank/DDBJ whole genome shotgun (WGS) entry which is preliminary data.</text>
</comment>
<evidence type="ECO:0000259" key="5">
    <source>
        <dbReference type="Pfam" id="PF13086"/>
    </source>
</evidence>
<feature type="domain" description="DNA2/NAM7 helicase helicase" evidence="5">
    <location>
        <begin position="197"/>
        <end position="353"/>
    </location>
</feature>